<keyword evidence="1" id="KW-0812">Transmembrane</keyword>
<organism evidence="2">
    <name type="scientific">Hexamita inflata</name>
    <dbReference type="NCBI Taxonomy" id="28002"/>
    <lineage>
        <taxon>Eukaryota</taxon>
        <taxon>Metamonada</taxon>
        <taxon>Diplomonadida</taxon>
        <taxon>Hexamitidae</taxon>
        <taxon>Hexamitinae</taxon>
        <taxon>Hexamita</taxon>
    </lineage>
</organism>
<sequence length="116" mass="13479">MRETSRTCRMKCVGAILEVIQHGSSIMLYTQAQQKATYVLYLFLMCLIYKHYTLWILEFVPRFSDSVAILHFQLQKLLPFNPHIGACTVVTEQGTTEGLQLNFKSFYLSQEAFLYL</sequence>
<evidence type="ECO:0000313" key="4">
    <source>
        <dbReference type="Proteomes" id="UP001642409"/>
    </source>
</evidence>
<name>A0AA86PRF9_9EUKA</name>
<evidence type="ECO:0000313" key="2">
    <source>
        <dbReference type="EMBL" id="CAI9944789.1"/>
    </source>
</evidence>
<keyword evidence="1" id="KW-0472">Membrane</keyword>
<gene>
    <name evidence="2" type="ORF">HINF_LOCUS32434</name>
    <name evidence="3" type="ORF">HINF_LOCUS56228</name>
</gene>
<keyword evidence="1" id="KW-1133">Transmembrane helix</keyword>
<accession>A0AA86PRF9</accession>
<comment type="caution">
    <text evidence="2">The sequence shown here is derived from an EMBL/GenBank/DDBJ whole genome shotgun (WGS) entry which is preliminary data.</text>
</comment>
<reference evidence="2" key="1">
    <citation type="submission" date="2023-06" db="EMBL/GenBank/DDBJ databases">
        <authorList>
            <person name="Kurt Z."/>
        </authorList>
    </citation>
    <scope>NUCLEOTIDE SEQUENCE</scope>
</reference>
<dbReference type="EMBL" id="CAXDID020000302">
    <property type="protein sequence ID" value="CAL6073698.1"/>
    <property type="molecule type" value="Genomic_DNA"/>
</dbReference>
<feature type="transmembrane region" description="Helical" evidence="1">
    <location>
        <begin position="38"/>
        <end position="57"/>
    </location>
</feature>
<dbReference type="AlphaFoldDB" id="A0AA86PRF9"/>
<evidence type="ECO:0000256" key="1">
    <source>
        <dbReference type="SAM" id="Phobius"/>
    </source>
</evidence>
<dbReference type="EMBL" id="CATOUU010000733">
    <property type="protein sequence ID" value="CAI9944789.1"/>
    <property type="molecule type" value="Genomic_DNA"/>
</dbReference>
<dbReference type="Proteomes" id="UP001642409">
    <property type="component" value="Unassembled WGS sequence"/>
</dbReference>
<proteinExistence type="predicted"/>
<protein>
    <submittedName>
        <fullName evidence="3">Hypothetical_protein</fullName>
    </submittedName>
</protein>
<keyword evidence="4" id="KW-1185">Reference proteome</keyword>
<reference evidence="3 4" key="2">
    <citation type="submission" date="2024-07" db="EMBL/GenBank/DDBJ databases">
        <authorList>
            <person name="Akdeniz Z."/>
        </authorList>
    </citation>
    <scope>NUCLEOTIDE SEQUENCE [LARGE SCALE GENOMIC DNA]</scope>
</reference>
<evidence type="ECO:0000313" key="3">
    <source>
        <dbReference type="EMBL" id="CAL6073698.1"/>
    </source>
</evidence>